<evidence type="ECO:0000313" key="1">
    <source>
        <dbReference type="EMBL" id="MDC5743617.1"/>
    </source>
</evidence>
<dbReference type="Proteomes" id="UP000094761">
    <property type="component" value="Unassembled WGS sequence"/>
</dbReference>
<name>A0A178JDM6_9VIBR</name>
<protein>
    <submittedName>
        <fullName evidence="2">Uncharacterized protein</fullName>
    </submittedName>
</protein>
<dbReference type="Proteomes" id="UP001150001">
    <property type="component" value="Unassembled WGS sequence"/>
</dbReference>
<reference evidence="1" key="2">
    <citation type="submission" date="2022-11" db="EMBL/GenBank/DDBJ databases">
        <title>Role of the vibriolysin VemA secreted by the emergent pathogen Vibrio europaeus in the colonization of Manila clam mucus.</title>
        <authorList>
            <person name="Martinez C."/>
            <person name="Rodriguez S."/>
            <person name="Vences A."/>
            <person name="Barja J.L."/>
            <person name="Toranzo A.E."/>
            <person name="Dubert J."/>
        </authorList>
    </citation>
    <scope>NUCLEOTIDE SEQUENCE</scope>
    <source>
        <strain evidence="1">3454</strain>
    </source>
</reference>
<accession>A0A178JDM6</accession>
<dbReference type="RefSeq" id="WP_069667480.1">
    <property type="nucleotide sequence ID" value="NZ_JAPFIM010000028.1"/>
</dbReference>
<dbReference type="GeneID" id="78076277"/>
<reference evidence="2 3" key="1">
    <citation type="submission" date="2016-03" db="EMBL/GenBank/DDBJ databases">
        <title>Draft genome sequence of the Vibrio tubiashii subs. europaeus.</title>
        <authorList>
            <person name="Spinard E."/>
            <person name="Dubert J."/>
            <person name="Nelson D.R."/>
            <person name="Barja J.L."/>
        </authorList>
    </citation>
    <scope>NUCLEOTIDE SEQUENCE [LARGE SCALE GENOMIC DNA]</scope>
    <source>
        <strain evidence="3">PP-638</strain>
        <strain evidence="2">PP2-638</strain>
    </source>
</reference>
<evidence type="ECO:0000313" key="4">
    <source>
        <dbReference type="Proteomes" id="UP001150001"/>
    </source>
</evidence>
<dbReference type="AlphaFoldDB" id="A0A178JDM6"/>
<organism evidence="2 3">
    <name type="scientific">Vibrio europaeus</name>
    <dbReference type="NCBI Taxonomy" id="300876"/>
    <lineage>
        <taxon>Bacteria</taxon>
        <taxon>Pseudomonadati</taxon>
        <taxon>Pseudomonadota</taxon>
        <taxon>Gammaproteobacteria</taxon>
        <taxon>Vibrionales</taxon>
        <taxon>Vibrionaceae</taxon>
        <taxon>Vibrio</taxon>
        <taxon>Vibrio oreintalis group</taxon>
    </lineage>
</organism>
<dbReference type="EMBL" id="JAPFIT010000037">
    <property type="protein sequence ID" value="MDC5743617.1"/>
    <property type="molecule type" value="Genomic_DNA"/>
</dbReference>
<comment type="caution">
    <text evidence="2">The sequence shown here is derived from an EMBL/GenBank/DDBJ whole genome shotgun (WGS) entry which is preliminary data.</text>
</comment>
<gene>
    <name evidence="2" type="ORF">AZ468_11255</name>
    <name evidence="1" type="ORF">OPW20_26590</name>
</gene>
<proteinExistence type="predicted"/>
<evidence type="ECO:0000313" key="2">
    <source>
        <dbReference type="EMBL" id="OAM99516.1"/>
    </source>
</evidence>
<sequence>MTSITEENQTIDAQLTYKSQLRSIKQEDSYFEVLHNEYYDLVQEVFKRLIQNGDLSRKEEFLQEFEIFKCDMIRKYTTTSMYGYSPRSPSEKKNMIPHESSKLSALLELQKRKDEEDSGFSF</sequence>
<keyword evidence="4" id="KW-1185">Reference proteome</keyword>
<dbReference type="EMBL" id="LUAX01000002">
    <property type="protein sequence ID" value="OAM99516.1"/>
    <property type="molecule type" value="Genomic_DNA"/>
</dbReference>
<evidence type="ECO:0000313" key="3">
    <source>
        <dbReference type="Proteomes" id="UP000094761"/>
    </source>
</evidence>